<name>B9L3W7_THERP</name>
<keyword evidence="2" id="KW-0614">Plasmid</keyword>
<evidence type="ECO:0000313" key="3">
    <source>
        <dbReference type="Proteomes" id="UP000000447"/>
    </source>
</evidence>
<gene>
    <name evidence="2" type="ordered locus">trd_A0481</name>
</gene>
<geneLocation type="plasmid" evidence="3">
    <name>Tros</name>
</geneLocation>
<protein>
    <submittedName>
        <fullName evidence="2">Uncharacterized protein</fullName>
    </submittedName>
</protein>
<dbReference type="RefSeq" id="WP_012643195.1">
    <property type="nucleotide sequence ID" value="NC_011961.1"/>
</dbReference>
<dbReference type="AlphaFoldDB" id="B9L3W7"/>
<keyword evidence="1" id="KW-0472">Membrane</keyword>
<keyword evidence="1" id="KW-0812">Transmembrane</keyword>
<accession>B9L3W7</accession>
<reference evidence="2 3" key="1">
    <citation type="journal article" date="2009" name="PLoS ONE">
        <title>Complete genome sequence of the aerobic CO-oxidizing thermophile Thermomicrobium roseum.</title>
        <authorList>
            <person name="Wu D."/>
            <person name="Raymond J."/>
            <person name="Wu M."/>
            <person name="Chatterji S."/>
            <person name="Ren Q."/>
            <person name="Graham J.E."/>
            <person name="Bryant D.A."/>
            <person name="Robb F."/>
            <person name="Colman A."/>
            <person name="Tallon L.J."/>
            <person name="Badger J.H."/>
            <person name="Madupu R."/>
            <person name="Ward N.L."/>
            <person name="Eisen J.A."/>
        </authorList>
    </citation>
    <scope>NUCLEOTIDE SEQUENCE [LARGE SCALE GENOMIC DNA]</scope>
    <source>
        <strain evidence="3">ATCC 27502 / DSM 5159 / P-2</strain>
        <plasmid evidence="2">unnamed</plasmid>
    </source>
</reference>
<dbReference type="EMBL" id="CP001276">
    <property type="protein sequence ID" value="ACM07208.1"/>
    <property type="molecule type" value="Genomic_DNA"/>
</dbReference>
<organism evidence="2 3">
    <name type="scientific">Thermomicrobium roseum (strain ATCC 27502 / DSM 5159 / P-2)</name>
    <dbReference type="NCBI Taxonomy" id="309801"/>
    <lineage>
        <taxon>Bacteria</taxon>
        <taxon>Pseudomonadati</taxon>
        <taxon>Thermomicrobiota</taxon>
        <taxon>Thermomicrobia</taxon>
        <taxon>Thermomicrobiales</taxon>
        <taxon>Thermomicrobiaceae</taxon>
        <taxon>Thermomicrobium</taxon>
    </lineage>
</organism>
<keyword evidence="3" id="KW-1185">Reference proteome</keyword>
<keyword evidence="1" id="KW-1133">Transmembrane helix</keyword>
<evidence type="ECO:0000256" key="1">
    <source>
        <dbReference type="SAM" id="Phobius"/>
    </source>
</evidence>
<dbReference type="HOGENOM" id="CLU_2604911_0_0_0"/>
<sequence length="79" mass="8351">MPELELDDYARPETAIAVAATALLLSPRVRRAVRRGLVYAVAGGLTAIAGGQAILRGARDGFVAARQRLRPQGSIVQPN</sequence>
<proteinExistence type="predicted"/>
<dbReference type="Proteomes" id="UP000000447">
    <property type="component" value="Plasmid unnamed"/>
</dbReference>
<dbReference type="KEGG" id="tro:trd_A0481"/>
<evidence type="ECO:0000313" key="2">
    <source>
        <dbReference type="EMBL" id="ACM07208.1"/>
    </source>
</evidence>
<feature type="transmembrane region" description="Helical" evidence="1">
    <location>
        <begin position="36"/>
        <end position="55"/>
    </location>
</feature>